<accession>A0A835VF09</accession>
<gene>
    <name evidence="2" type="ORF">HPP92_005747</name>
</gene>
<reference evidence="2 3" key="1">
    <citation type="journal article" date="2020" name="Nat. Food">
        <title>A phased Vanilla planifolia genome enables genetic improvement of flavour and production.</title>
        <authorList>
            <person name="Hasing T."/>
            <person name="Tang H."/>
            <person name="Brym M."/>
            <person name="Khazi F."/>
            <person name="Huang T."/>
            <person name="Chambers A.H."/>
        </authorList>
    </citation>
    <scope>NUCLEOTIDE SEQUENCE [LARGE SCALE GENOMIC DNA]</scope>
    <source>
        <tissue evidence="2">Leaf</tissue>
    </source>
</reference>
<evidence type="ECO:0000256" key="1">
    <source>
        <dbReference type="SAM" id="Phobius"/>
    </source>
</evidence>
<proteinExistence type="predicted"/>
<keyword evidence="1" id="KW-0812">Transmembrane</keyword>
<evidence type="ECO:0000313" key="2">
    <source>
        <dbReference type="EMBL" id="KAG0494753.1"/>
    </source>
</evidence>
<comment type="caution">
    <text evidence="2">The sequence shown here is derived from an EMBL/GenBank/DDBJ whole genome shotgun (WGS) entry which is preliminary data.</text>
</comment>
<feature type="transmembrane region" description="Helical" evidence="1">
    <location>
        <begin position="172"/>
        <end position="188"/>
    </location>
</feature>
<dbReference type="PANTHER" id="PTHR36000">
    <property type="entry name" value="DEFECTIVE 1273 PROTEIN, PUTATIVE-RELATED"/>
    <property type="match status" value="1"/>
</dbReference>
<feature type="transmembrane region" description="Helical" evidence="1">
    <location>
        <begin position="135"/>
        <end position="151"/>
    </location>
</feature>
<dbReference type="EMBL" id="JADCNM010000002">
    <property type="protein sequence ID" value="KAG0494753.1"/>
    <property type="molecule type" value="Genomic_DNA"/>
</dbReference>
<dbReference type="Proteomes" id="UP000639772">
    <property type="component" value="Unassembled WGS sequence"/>
</dbReference>
<keyword evidence="1" id="KW-0472">Membrane</keyword>
<protein>
    <submittedName>
        <fullName evidence="2">Uncharacterized protein</fullName>
    </submittedName>
</protein>
<dbReference type="OrthoDB" id="742048at2759"/>
<dbReference type="AlphaFoldDB" id="A0A835VF09"/>
<keyword evidence="1" id="KW-1133">Transmembrane helix</keyword>
<evidence type="ECO:0000313" key="3">
    <source>
        <dbReference type="Proteomes" id="UP000639772"/>
    </source>
</evidence>
<feature type="transmembrane region" description="Helical" evidence="1">
    <location>
        <begin position="108"/>
        <end position="129"/>
    </location>
</feature>
<sequence length="221" mass="25111">MRLASAACSRCPVAFGSRVETYYNRRKVICQIFSAMPSSLHGKNSNSILCSLKASAGAFFADQTKFSENFHNITRQFLEMSPDSLKDISWKKAKMTVKESLISLGYDVVKWFLVTVLVVSFISDVFLAVSANREMLVPLGLFIGVMMADFLKESSHQFFENTEQRGNDIQKWGLGLLFVSIRFVFISFRIRGWMLLSHISNGALMQIIWLANEQQRSLRDP</sequence>
<dbReference type="PANTHER" id="PTHR36000:SF3">
    <property type="entry name" value="EMBRYO DEFECTIVE 1273"/>
    <property type="match status" value="1"/>
</dbReference>
<name>A0A835VF09_VANPL</name>
<organism evidence="2 3">
    <name type="scientific">Vanilla planifolia</name>
    <name type="common">Vanilla</name>
    <dbReference type="NCBI Taxonomy" id="51239"/>
    <lineage>
        <taxon>Eukaryota</taxon>
        <taxon>Viridiplantae</taxon>
        <taxon>Streptophyta</taxon>
        <taxon>Embryophyta</taxon>
        <taxon>Tracheophyta</taxon>
        <taxon>Spermatophyta</taxon>
        <taxon>Magnoliopsida</taxon>
        <taxon>Liliopsida</taxon>
        <taxon>Asparagales</taxon>
        <taxon>Orchidaceae</taxon>
        <taxon>Vanilloideae</taxon>
        <taxon>Vanilleae</taxon>
        <taxon>Vanilla</taxon>
    </lineage>
</organism>